<comment type="caution">
    <text evidence="2">The sequence shown here is derived from an EMBL/GenBank/DDBJ whole genome shotgun (WGS) entry which is preliminary data.</text>
</comment>
<feature type="region of interest" description="Disordered" evidence="1">
    <location>
        <begin position="260"/>
        <end position="290"/>
    </location>
</feature>
<dbReference type="EMBL" id="JAQQWK010000002">
    <property type="protein sequence ID" value="KAK8051656.1"/>
    <property type="molecule type" value="Genomic_DNA"/>
</dbReference>
<dbReference type="Gene3D" id="3.30.559.30">
    <property type="entry name" value="Nonribosomal peptide synthetase, condensation domain"/>
    <property type="match status" value="1"/>
</dbReference>
<evidence type="ECO:0000256" key="1">
    <source>
        <dbReference type="SAM" id="MobiDB-lite"/>
    </source>
</evidence>
<organism evidence="2 3">
    <name type="scientific">Apiospora rasikravindrae</name>
    <dbReference type="NCBI Taxonomy" id="990691"/>
    <lineage>
        <taxon>Eukaryota</taxon>
        <taxon>Fungi</taxon>
        <taxon>Dikarya</taxon>
        <taxon>Ascomycota</taxon>
        <taxon>Pezizomycotina</taxon>
        <taxon>Sordariomycetes</taxon>
        <taxon>Xylariomycetidae</taxon>
        <taxon>Amphisphaeriales</taxon>
        <taxon>Apiosporaceae</taxon>
        <taxon>Apiospora</taxon>
    </lineage>
</organism>
<accession>A0ABR1TYE3</accession>
<sequence length="353" mass="38681">MHHCYADARSMWVFWDAFLETVVRGASPAIPDLAASTQPPNLPPARDDLLGLPPWPSIQGWLKSHDLVMSAMKPDLVLLPPSSPLPTTGEPKDWPAGPGDFVRHSISESQTAAVVAACKARGITVAAAFYAALASATRVIQEADGSRLPKSLPPNYGCGLGVDYHVMIPFALDMITPPIEVAERKVEEAPQERSLDELAQDMNAFFQSTRRDFGPDPAGLDALTYYVRSMFVPATLAPSAPIFSSLGVAEHFIRRSFPGVDEAEEKEDRRHDGRSSKEEEGHHRRGPTSELEVEDTYVMTLGAKLLNCVILHTFKGKICALSSFDESYFRAELLEGLLAGTFQKLLAWLEGEH</sequence>
<evidence type="ECO:0000313" key="3">
    <source>
        <dbReference type="Proteomes" id="UP001444661"/>
    </source>
</evidence>
<gene>
    <name evidence="2" type="ORF">PG993_003041</name>
</gene>
<keyword evidence="3" id="KW-1185">Reference proteome</keyword>
<reference evidence="2 3" key="1">
    <citation type="submission" date="2023-01" db="EMBL/GenBank/DDBJ databases">
        <title>Analysis of 21 Apiospora genomes using comparative genomics revels a genus with tremendous synthesis potential of carbohydrate active enzymes and secondary metabolites.</title>
        <authorList>
            <person name="Sorensen T."/>
        </authorList>
    </citation>
    <scope>NUCLEOTIDE SEQUENCE [LARGE SCALE GENOMIC DNA]</scope>
    <source>
        <strain evidence="2 3">CBS 33761</strain>
    </source>
</reference>
<name>A0ABR1TYE3_9PEZI</name>
<feature type="compositionally biased region" description="Basic and acidic residues" evidence="1">
    <location>
        <begin position="266"/>
        <end position="282"/>
    </location>
</feature>
<evidence type="ECO:0000313" key="2">
    <source>
        <dbReference type="EMBL" id="KAK8051656.1"/>
    </source>
</evidence>
<proteinExistence type="predicted"/>
<dbReference type="InterPro" id="IPR052058">
    <property type="entry name" value="Alcohol_O-acetyltransferase"/>
</dbReference>
<dbReference type="PANTHER" id="PTHR28037">
    <property type="entry name" value="ALCOHOL O-ACETYLTRANSFERASE 1-RELATED"/>
    <property type="match status" value="1"/>
</dbReference>
<dbReference type="Proteomes" id="UP001444661">
    <property type="component" value="Unassembled WGS sequence"/>
</dbReference>
<protein>
    <submittedName>
        <fullName evidence="2">Uncharacterized protein</fullName>
    </submittedName>
</protein>
<dbReference type="PANTHER" id="PTHR28037:SF1">
    <property type="entry name" value="ALCOHOL O-ACETYLTRANSFERASE 1-RELATED"/>
    <property type="match status" value="1"/>
</dbReference>